<keyword evidence="2" id="KW-0472">Membrane</keyword>
<evidence type="ECO:0000313" key="4">
    <source>
        <dbReference type="Proteomes" id="UP001151760"/>
    </source>
</evidence>
<gene>
    <name evidence="3" type="ORF">Tco_0727024</name>
</gene>
<keyword evidence="4" id="KW-1185">Reference proteome</keyword>
<evidence type="ECO:0000256" key="1">
    <source>
        <dbReference type="SAM" id="MobiDB-lite"/>
    </source>
</evidence>
<feature type="compositionally biased region" description="Acidic residues" evidence="1">
    <location>
        <begin position="455"/>
        <end position="480"/>
    </location>
</feature>
<proteinExistence type="predicted"/>
<dbReference type="Proteomes" id="UP001151760">
    <property type="component" value="Unassembled WGS sequence"/>
</dbReference>
<protein>
    <submittedName>
        <fullName evidence="3">Uncharacterized protein</fullName>
    </submittedName>
</protein>
<reference evidence="3" key="2">
    <citation type="submission" date="2022-01" db="EMBL/GenBank/DDBJ databases">
        <authorList>
            <person name="Yamashiro T."/>
            <person name="Shiraishi A."/>
            <person name="Satake H."/>
            <person name="Nakayama K."/>
        </authorList>
    </citation>
    <scope>NUCLEOTIDE SEQUENCE</scope>
</reference>
<keyword evidence="2" id="KW-1133">Transmembrane helix</keyword>
<organism evidence="3 4">
    <name type="scientific">Tanacetum coccineum</name>
    <dbReference type="NCBI Taxonomy" id="301880"/>
    <lineage>
        <taxon>Eukaryota</taxon>
        <taxon>Viridiplantae</taxon>
        <taxon>Streptophyta</taxon>
        <taxon>Embryophyta</taxon>
        <taxon>Tracheophyta</taxon>
        <taxon>Spermatophyta</taxon>
        <taxon>Magnoliopsida</taxon>
        <taxon>eudicotyledons</taxon>
        <taxon>Gunneridae</taxon>
        <taxon>Pentapetalae</taxon>
        <taxon>asterids</taxon>
        <taxon>campanulids</taxon>
        <taxon>Asterales</taxon>
        <taxon>Asteraceae</taxon>
        <taxon>Asteroideae</taxon>
        <taxon>Anthemideae</taxon>
        <taxon>Anthemidinae</taxon>
        <taxon>Tanacetum</taxon>
    </lineage>
</organism>
<feature type="compositionally biased region" description="Low complexity" evidence="1">
    <location>
        <begin position="581"/>
        <end position="594"/>
    </location>
</feature>
<name>A0ABQ4YH92_9ASTR</name>
<feature type="region of interest" description="Disordered" evidence="1">
    <location>
        <begin position="381"/>
        <end position="401"/>
    </location>
</feature>
<keyword evidence="2" id="KW-0812">Transmembrane</keyword>
<sequence>MWNVVECDPIVVRELLLGLQPCQSNPDSKCEMYTSFVIMLVGVVAAVHGWLDSLCCCFVNAWLTLCDFTMSYNLMYLLRSSLKGLFALWLDKLNKLAAVAMKILMLLCVRADHVLDKKRIMDTTRAHQQALDDELVAPADRLKIGKSNLRLSSTLKSKEPTIQVVLDALKLTPFYNAFEISADVPEIYMQEFWVTVTRHHSSLRFKLDGKSHTVNVDNFRDMLKICPKLPGQKFKEPLLEEDILSFVRDLRHTGEIKFLSDVNVNHMHLTLETFAGHKINKCLSGKELRSENLVFQVENKNSKKNNDMYYLRFTKVIVNYFMAKDQAILRRNKMFWNYARMTHVPPTTIRSFQNIETYKNKRCNSPSALYQSSHVESKLQDCTTKPTHASKGKIIKTSAKGDKSATTKSKGLIVLSAVALSEAEQMKLATTRSLKEFHISYASGSGDGVDILSKDEEEDEEHDSDDDNDDNDDKDDDQENDSQRTKSDDEGDDFKVSTPPDYELTEEDENQQDDDTMGEEQGDKDNGELYRDLNINFIDRFDVQKNLYKALLEAYNSNKDLLSSYGKEESSKEATQKKLKSTSSSKGTTRSPPKSSDKSVQEEEHDLRVDDLEEPFHQEFDIGNDDVSPVRAATDVDERLWNPSGSQTPDREWNQNIYDKIPRSTWSEAQVVYDKHAYWGYYHWGPKRQRFYGYATNMETSKDVYSKHRIIAVTSLKITGFFGYKHLEEITIQRQDDKLYKFREGDFKRLRRKDIKDMLLLLVQGKLTNLNVDERFALNVALRMYTRRIVIQERVEDLQLAVESYQKKINFTKPDTYRSDISKKTPYTAYHDIQSIIYQDDMNRNH</sequence>
<evidence type="ECO:0000313" key="3">
    <source>
        <dbReference type="EMBL" id="GJS77143.1"/>
    </source>
</evidence>
<evidence type="ECO:0000256" key="2">
    <source>
        <dbReference type="SAM" id="Phobius"/>
    </source>
</evidence>
<feature type="compositionally biased region" description="Basic and acidic residues" evidence="1">
    <location>
        <begin position="567"/>
        <end position="576"/>
    </location>
</feature>
<feature type="region of interest" description="Disordered" evidence="1">
    <location>
        <begin position="567"/>
        <end position="607"/>
    </location>
</feature>
<comment type="caution">
    <text evidence="3">The sequence shown here is derived from an EMBL/GenBank/DDBJ whole genome shotgun (WGS) entry which is preliminary data.</text>
</comment>
<feature type="region of interest" description="Disordered" evidence="1">
    <location>
        <begin position="445"/>
        <end position="527"/>
    </location>
</feature>
<accession>A0ABQ4YH92</accession>
<feature type="transmembrane region" description="Helical" evidence="2">
    <location>
        <begin position="58"/>
        <end position="76"/>
    </location>
</feature>
<dbReference type="EMBL" id="BQNB010010426">
    <property type="protein sequence ID" value="GJS77143.1"/>
    <property type="molecule type" value="Genomic_DNA"/>
</dbReference>
<feature type="compositionally biased region" description="Acidic residues" evidence="1">
    <location>
        <begin position="503"/>
        <end position="520"/>
    </location>
</feature>
<feature type="compositionally biased region" description="Basic and acidic residues" evidence="1">
    <location>
        <begin position="595"/>
        <end position="607"/>
    </location>
</feature>
<feature type="transmembrane region" description="Helical" evidence="2">
    <location>
        <begin position="33"/>
        <end position="51"/>
    </location>
</feature>
<reference evidence="3" key="1">
    <citation type="journal article" date="2022" name="Int. J. Mol. Sci.">
        <title>Draft Genome of Tanacetum Coccineum: Genomic Comparison of Closely Related Tanacetum-Family Plants.</title>
        <authorList>
            <person name="Yamashiro T."/>
            <person name="Shiraishi A."/>
            <person name="Nakayama K."/>
            <person name="Satake H."/>
        </authorList>
    </citation>
    <scope>NUCLEOTIDE SEQUENCE</scope>
</reference>